<organism evidence="2 3">
    <name type="scientific">Pleomorphomonas diazotrophica</name>
    <dbReference type="NCBI Taxonomy" id="1166257"/>
    <lineage>
        <taxon>Bacteria</taxon>
        <taxon>Pseudomonadati</taxon>
        <taxon>Pseudomonadota</taxon>
        <taxon>Alphaproteobacteria</taxon>
        <taxon>Hyphomicrobiales</taxon>
        <taxon>Pleomorphomonadaceae</taxon>
        <taxon>Pleomorphomonas</taxon>
    </lineage>
</organism>
<feature type="chain" id="PRO_5015065790" evidence="1">
    <location>
        <begin position="26"/>
        <end position="152"/>
    </location>
</feature>
<name>A0A1I4UY05_9HYPH</name>
<keyword evidence="1" id="KW-0732">Signal</keyword>
<dbReference type="EMBL" id="PJNW01000004">
    <property type="protein sequence ID" value="PKR89719.1"/>
    <property type="molecule type" value="Genomic_DNA"/>
</dbReference>
<proteinExistence type="predicted"/>
<dbReference type="AlphaFoldDB" id="A0A1I4UY05"/>
<dbReference type="RefSeq" id="WP_101288520.1">
    <property type="nucleotide sequence ID" value="NZ_FOUQ01000009.1"/>
</dbReference>
<protein>
    <submittedName>
        <fullName evidence="2">Uncharacterized protein</fullName>
    </submittedName>
</protein>
<evidence type="ECO:0000313" key="2">
    <source>
        <dbReference type="EMBL" id="PKR89719.1"/>
    </source>
</evidence>
<accession>A0A1I4UY05</accession>
<dbReference type="OrthoDB" id="7853942at2"/>
<feature type="signal peptide" evidence="1">
    <location>
        <begin position="1"/>
        <end position="25"/>
    </location>
</feature>
<evidence type="ECO:0000256" key="1">
    <source>
        <dbReference type="SAM" id="SignalP"/>
    </source>
</evidence>
<reference evidence="2 3" key="1">
    <citation type="submission" date="2017-12" db="EMBL/GenBank/DDBJ databases">
        <title>Anaerobic carbon monoxide metabolism by Pleomorphomonas carboxyditropha sp. nov., a new mesophilic hydrogenogenic carboxidotroph.</title>
        <authorList>
            <person name="Esquivel-Elizondo S."/>
            <person name="Krajmalnik-Brown R."/>
        </authorList>
    </citation>
    <scope>NUCLEOTIDE SEQUENCE [LARGE SCALE GENOMIC DNA]</scope>
    <source>
        <strain evidence="2 3">R5-392</strain>
    </source>
</reference>
<comment type="caution">
    <text evidence="2">The sequence shown here is derived from an EMBL/GenBank/DDBJ whole genome shotgun (WGS) entry which is preliminary data.</text>
</comment>
<dbReference type="Proteomes" id="UP000233491">
    <property type="component" value="Unassembled WGS sequence"/>
</dbReference>
<gene>
    <name evidence="2" type="ORF">CXZ10_07415</name>
</gene>
<keyword evidence="3" id="KW-1185">Reference proteome</keyword>
<sequence>MARRLHPFHAALSLTLLAAGCSAMGGGTGLVTDRIGRPMGAARVAYETDGGSTAKLTVVTPDGEAFTGSAVSLSTRTAPNVGFLIGNTKARPNLLFNAGSKEWTGTIAAVLFGPSGQTMQCQLQEKDPGQGFEGGALGSCEVSDGRRIAIDL</sequence>
<evidence type="ECO:0000313" key="3">
    <source>
        <dbReference type="Proteomes" id="UP000233491"/>
    </source>
</evidence>
<dbReference type="PROSITE" id="PS51257">
    <property type="entry name" value="PROKAR_LIPOPROTEIN"/>
    <property type="match status" value="1"/>
</dbReference>